<name>A0A840TWN7_9BACT</name>
<dbReference type="GO" id="GO:0004553">
    <property type="term" value="F:hydrolase activity, hydrolyzing O-glycosyl compounds"/>
    <property type="evidence" value="ECO:0007669"/>
    <property type="project" value="UniProtKB-ARBA"/>
</dbReference>
<dbReference type="Pfam" id="PF19763">
    <property type="entry name" value="DUF6250"/>
    <property type="match status" value="1"/>
</dbReference>
<evidence type="ECO:0000313" key="2">
    <source>
        <dbReference type="EMBL" id="MBB5284059.1"/>
    </source>
</evidence>
<comment type="caution">
    <text evidence="2">The sequence shown here is derived from an EMBL/GenBank/DDBJ whole genome shotgun (WGS) entry which is preliminary data.</text>
</comment>
<organism evidence="2 3">
    <name type="scientific">Rhabdobacter roseus</name>
    <dbReference type="NCBI Taxonomy" id="1655419"/>
    <lineage>
        <taxon>Bacteria</taxon>
        <taxon>Pseudomonadati</taxon>
        <taxon>Bacteroidota</taxon>
        <taxon>Cytophagia</taxon>
        <taxon>Cytophagales</taxon>
        <taxon>Cytophagaceae</taxon>
        <taxon>Rhabdobacter</taxon>
    </lineage>
</organism>
<dbReference type="AlphaFoldDB" id="A0A840TWN7"/>
<dbReference type="GO" id="GO:0005975">
    <property type="term" value="P:carbohydrate metabolic process"/>
    <property type="evidence" value="ECO:0007669"/>
    <property type="project" value="UniProtKB-ARBA"/>
</dbReference>
<reference evidence="2 3" key="1">
    <citation type="submission" date="2020-08" db="EMBL/GenBank/DDBJ databases">
        <title>Genomic Encyclopedia of Type Strains, Phase IV (KMG-IV): sequencing the most valuable type-strain genomes for metagenomic binning, comparative biology and taxonomic classification.</title>
        <authorList>
            <person name="Goeker M."/>
        </authorList>
    </citation>
    <scope>NUCLEOTIDE SEQUENCE [LARGE SCALE GENOMIC DNA]</scope>
    <source>
        <strain evidence="2 3">DSM 105074</strain>
    </source>
</reference>
<keyword evidence="2" id="KW-0456">Lyase</keyword>
<dbReference type="Proteomes" id="UP000557307">
    <property type="component" value="Unassembled WGS sequence"/>
</dbReference>
<dbReference type="InterPro" id="IPR013320">
    <property type="entry name" value="ConA-like_dom_sf"/>
</dbReference>
<dbReference type="EMBL" id="JACHGF010000003">
    <property type="protein sequence ID" value="MBB5284059.1"/>
    <property type="molecule type" value="Genomic_DNA"/>
</dbReference>
<feature type="domain" description="DUF6250" evidence="1">
    <location>
        <begin position="72"/>
        <end position="229"/>
    </location>
</feature>
<dbReference type="RefSeq" id="WP_184174029.1">
    <property type="nucleotide sequence ID" value="NZ_JACHGF010000003.1"/>
</dbReference>
<dbReference type="EC" id="4.2.2.23" evidence="2"/>
<evidence type="ECO:0000313" key="3">
    <source>
        <dbReference type="Proteomes" id="UP000557307"/>
    </source>
</evidence>
<keyword evidence="3" id="KW-1185">Reference proteome</keyword>
<evidence type="ECO:0000259" key="1">
    <source>
        <dbReference type="Pfam" id="PF19763"/>
    </source>
</evidence>
<protein>
    <submittedName>
        <fullName evidence="2">Rhamnogalacturonan endolyase</fullName>
        <ecNumber evidence="2">4.2.2.23</ecNumber>
    </submittedName>
</protein>
<accession>A0A840TWN7</accession>
<dbReference type="Gene3D" id="2.60.120.200">
    <property type="match status" value="1"/>
</dbReference>
<proteinExistence type="predicted"/>
<dbReference type="SUPFAM" id="SSF49899">
    <property type="entry name" value="Concanavalin A-like lectins/glucanases"/>
    <property type="match status" value="1"/>
</dbReference>
<dbReference type="InterPro" id="IPR046217">
    <property type="entry name" value="DUF6250"/>
</dbReference>
<dbReference type="GO" id="GO:0102210">
    <property type="term" value="F:rhamnogalacturonan endolyase activity"/>
    <property type="evidence" value="ECO:0007669"/>
    <property type="project" value="UniProtKB-EC"/>
</dbReference>
<gene>
    <name evidence="2" type="ORF">HNQ92_002202</name>
</gene>
<sequence length="237" mass="27127">MESLIQVLRYLRSAGVCFLLILGGALAAQPLPERGKLLFRDTFQAGLGHWVVEAEPRPNTTIKTQQKQLVLDVAGGATVWLKRKWTGDLLIEYKRQVVMAGGPNDRLSDLNQFWMATDPRNPNLFTRRGPFADYDSLSLYYVGFGGNENTTTRFRKYLGTGERVIHHSLSEPRYLLKPNHWYTITITVVGGTTAFYVDGKEFFSYQDPEPLREGYFGLRIFDSHQRVSDVRVYEIKK</sequence>